<reference evidence="2" key="1">
    <citation type="submission" date="2021-06" db="EMBL/GenBank/DDBJ databases">
        <authorList>
            <person name="Kallberg Y."/>
            <person name="Tangrot J."/>
            <person name="Rosling A."/>
        </authorList>
    </citation>
    <scope>NUCLEOTIDE SEQUENCE</scope>
    <source>
        <strain evidence="2">IN212</strain>
    </source>
</reference>
<name>A0A9N9N8C0_9GLOM</name>
<feature type="region of interest" description="Disordered" evidence="1">
    <location>
        <begin position="1"/>
        <end position="43"/>
    </location>
</feature>
<dbReference type="OrthoDB" id="2435397at2759"/>
<protein>
    <submittedName>
        <fullName evidence="2">17187_t:CDS:1</fullName>
    </submittedName>
</protein>
<organism evidence="2 3">
    <name type="scientific">Racocetra fulgida</name>
    <dbReference type="NCBI Taxonomy" id="60492"/>
    <lineage>
        <taxon>Eukaryota</taxon>
        <taxon>Fungi</taxon>
        <taxon>Fungi incertae sedis</taxon>
        <taxon>Mucoromycota</taxon>
        <taxon>Glomeromycotina</taxon>
        <taxon>Glomeromycetes</taxon>
        <taxon>Diversisporales</taxon>
        <taxon>Gigasporaceae</taxon>
        <taxon>Racocetra</taxon>
    </lineage>
</organism>
<accession>A0A9N9N8C0</accession>
<dbReference type="Proteomes" id="UP000789396">
    <property type="component" value="Unassembled WGS sequence"/>
</dbReference>
<evidence type="ECO:0000313" key="2">
    <source>
        <dbReference type="EMBL" id="CAG8713093.1"/>
    </source>
</evidence>
<evidence type="ECO:0000256" key="1">
    <source>
        <dbReference type="SAM" id="MobiDB-lite"/>
    </source>
</evidence>
<sequence>KLFLMPVKDEGDPDYRQAEEVSKVPEKEQKPLPTEKLTTQTKTTNMQQVEKLIDLFKQKIKGDKEKQKERQTKFLEDLDKLLNKRGIEGTTEPVFDLISKNRFIEITGASGKGKSWLLSHCFKNLQGVKFTNMPTPQGLYTLNHDTLEIHISEIEKYNKLRTIEETAQRKKKQKFSEEQKKIKRYKLKTTPLTFSDLKELDKEDK</sequence>
<proteinExistence type="predicted"/>
<evidence type="ECO:0000313" key="3">
    <source>
        <dbReference type="Proteomes" id="UP000789396"/>
    </source>
</evidence>
<dbReference type="AlphaFoldDB" id="A0A9N9N8C0"/>
<dbReference type="EMBL" id="CAJVPZ010022802">
    <property type="protein sequence ID" value="CAG8713093.1"/>
    <property type="molecule type" value="Genomic_DNA"/>
</dbReference>
<feature type="compositionally biased region" description="Basic and acidic residues" evidence="1">
    <location>
        <begin position="7"/>
        <end position="30"/>
    </location>
</feature>
<feature type="compositionally biased region" description="Low complexity" evidence="1">
    <location>
        <begin position="31"/>
        <end position="43"/>
    </location>
</feature>
<comment type="caution">
    <text evidence="2">The sequence shown here is derived from an EMBL/GenBank/DDBJ whole genome shotgun (WGS) entry which is preliminary data.</text>
</comment>
<gene>
    <name evidence="2" type="ORF">RFULGI_LOCUS10970</name>
</gene>
<keyword evidence="3" id="KW-1185">Reference proteome</keyword>
<feature type="non-terminal residue" evidence="2">
    <location>
        <position position="1"/>
    </location>
</feature>